<dbReference type="GO" id="GO:0015450">
    <property type="term" value="F:protein-transporting ATPase activity"/>
    <property type="evidence" value="ECO:0007669"/>
    <property type="project" value="InterPro"/>
</dbReference>
<dbReference type="InterPro" id="IPR055344">
    <property type="entry name" value="SecD_SecF_C_bact"/>
</dbReference>
<dbReference type="Pfam" id="PF07549">
    <property type="entry name" value="Sec_GG"/>
    <property type="match status" value="2"/>
</dbReference>
<keyword evidence="8 9" id="KW-0472">Membrane</keyword>
<evidence type="ECO:0000259" key="13">
    <source>
        <dbReference type="Pfam" id="PF21760"/>
    </source>
</evidence>
<evidence type="ECO:0000256" key="9">
    <source>
        <dbReference type="HAMAP-Rule" id="MF_01463"/>
    </source>
</evidence>
<evidence type="ECO:0000256" key="7">
    <source>
        <dbReference type="ARBA" id="ARBA00023010"/>
    </source>
</evidence>
<dbReference type="PANTHER" id="PTHR30081:SF1">
    <property type="entry name" value="PROTEIN TRANSLOCASE SUBUNIT SECD"/>
    <property type="match status" value="1"/>
</dbReference>
<evidence type="ECO:0000259" key="14">
    <source>
        <dbReference type="Pfam" id="PF22599"/>
    </source>
</evidence>
<dbReference type="Gene3D" id="3.30.1360.200">
    <property type="match status" value="1"/>
</dbReference>
<dbReference type="GO" id="GO:0005886">
    <property type="term" value="C:plasma membrane"/>
    <property type="evidence" value="ECO:0007669"/>
    <property type="project" value="UniProtKB-SubCell"/>
</dbReference>
<reference evidence="15 16" key="1">
    <citation type="submission" date="2019-11" db="EMBL/GenBank/DDBJ databases">
        <authorList>
            <person name="Zheng R.K."/>
            <person name="Sun C.M."/>
        </authorList>
    </citation>
    <scope>NUCLEOTIDE SEQUENCE [LARGE SCALE GENOMIC DNA]</scope>
    <source>
        <strain evidence="15 16">WC007</strain>
    </source>
</reference>
<name>A0A6I6JRK3_9BACT</name>
<comment type="subunit">
    <text evidence="10">Forms a complex with SecD. Part of the essential Sec protein translocation apparatus which comprises SecA, SecYEG and auxiliary proteins SecDF. Other proteins may also be involved.</text>
</comment>
<evidence type="ECO:0000256" key="2">
    <source>
        <dbReference type="ARBA" id="ARBA00022448"/>
    </source>
</evidence>
<feature type="transmembrane region" description="Helical" evidence="9">
    <location>
        <begin position="695"/>
        <end position="715"/>
    </location>
</feature>
<dbReference type="Gene3D" id="1.20.1640.10">
    <property type="entry name" value="Multidrug efflux transporter AcrB transmembrane domain"/>
    <property type="match status" value="2"/>
</dbReference>
<dbReference type="NCBIfam" id="TIGR00916">
    <property type="entry name" value="2A0604s01"/>
    <property type="match status" value="2"/>
</dbReference>
<evidence type="ECO:0000313" key="15">
    <source>
        <dbReference type="EMBL" id="QGY43849.1"/>
    </source>
</evidence>
<dbReference type="InterPro" id="IPR054384">
    <property type="entry name" value="SecDF_P1_head"/>
</dbReference>
<comment type="subcellular location">
    <subcellularLocation>
        <location evidence="1 9">Cell membrane</location>
        <topology evidence="1 9">Multi-pass membrane protein</topology>
    </subcellularLocation>
</comment>
<dbReference type="KEGG" id="mcos:GM418_09315"/>
<dbReference type="InterPro" id="IPR022645">
    <property type="entry name" value="SecD/SecF_bac"/>
</dbReference>
<dbReference type="EMBL" id="CP046401">
    <property type="protein sequence ID" value="QGY43849.1"/>
    <property type="molecule type" value="Genomic_DNA"/>
</dbReference>
<comment type="caution">
    <text evidence="9">Lacks conserved residue(s) required for the propagation of feature annotation.</text>
</comment>
<dbReference type="RefSeq" id="WP_158865387.1">
    <property type="nucleotide sequence ID" value="NZ_CP046401.1"/>
</dbReference>
<sequence length="1001" mass="110899">MQNKGAILTFAILLAAVCVYQLTFTWKAKQVEKAAVEYAQGDPDQEYFYLDSISGEVVYNFLGLKKFTYKDVKELEMNLGLDLKGGMNVTLEVEMEDLIRAMSNYSNDSTFNAAIARAKELQENSQTDFVDLFGQAFEEIDPNAKLASIFNTLELRDRINFNSTNAEVLDVIHEETSAAIDNAFNILRTRIDRFGVAQPNIQRLQTKERILVELPGVSDQNRVRNLLQGTATLEFWETYDNQEAYPYLLQANEKIKEMGLGDETDADEVSDEAAVATEADTTSAEESSLLSELEAGAESDTTAALDNLADFKKEYPLFALLNPSTDQAGQLLQGPWVGMAQARDTAKINEYLQMQQIRNIFPRNMFFRWAANSVDEAGNFYRLAALKVTTRDGRAPLTGEVITDARQDYDQMGSNPEVAMSMNAEGSKTWQRMTKENIGKSIAIVLDDYVRSAPNVINEISGGRSSITGLESIDEAKDLANILKSGKMPAPARIIQEEIVGPSLGQEAINSGFFSFMIAFILVLAYMLFFYSKNAGLVANIALIANMFFIIGILASLGAVLTLPGIAGIVLTIGMSVDANVLIYERVQEEIRSGKGIKLAISDGYKNAYSAIIDGQVTTLLTGIVLYLFGSGPIKGFATTLIIGILTSLFSAIFITRLIFEWRLGRNKKILFTSTLTDNWLRSTAIKFLEKRRTFYIISGALIVLSVGSLAVRGLNYGIDFKGGRTYVVRFEQDVQVADVQQALADVYGEAPEVKVYGENNQVRITTEYKIEDNSENIDNEVEEMLMVGLQNGGFIDKNVTLEQFTDEYQMSSQKVGPTISDDIRKESAIAIGFSLIIIFIYILIRFNNWQYGLGAVAALAHDSLIVLGIFSLAYGVLPFSLEIDQAFIAAILTVLGYSINDTVVVFDRIREYLHLHPKRQREENTDSALNSTLRRTFSTSLSTFVVLLAIFLFGGETIRGFTFALLVGVVVGTYSSIFIATPIAFDTQKRIAKVAAKRKK</sequence>
<dbReference type="HAMAP" id="MF_01464_B">
    <property type="entry name" value="SecF_B"/>
    <property type="match status" value="1"/>
</dbReference>
<comment type="function">
    <text evidence="9">Part of the Sec protein translocase complex. Interacts with the SecYEG preprotein conducting channel. SecDF uses the proton motive force (PMF) to complete protein translocation after the ATP-dependent function of SecA.</text>
</comment>
<dbReference type="Pfam" id="PF21760">
    <property type="entry name" value="SecD_1st"/>
    <property type="match status" value="1"/>
</dbReference>
<gene>
    <name evidence="9" type="primary">secD</name>
    <name evidence="10" type="synonym">secF</name>
    <name evidence="15" type="ORF">GM418_09315</name>
</gene>
<dbReference type="NCBIfam" id="TIGR01129">
    <property type="entry name" value="secD"/>
    <property type="match status" value="1"/>
</dbReference>
<dbReference type="InterPro" id="IPR022646">
    <property type="entry name" value="SecD/SecF_CS"/>
</dbReference>
<feature type="region of interest" description="Disordered" evidence="11">
    <location>
        <begin position="264"/>
        <end position="286"/>
    </location>
</feature>
<dbReference type="Pfam" id="PF02355">
    <property type="entry name" value="SecD_SecF_C"/>
    <property type="match status" value="2"/>
</dbReference>
<comment type="subunit">
    <text evidence="9">Forms a complex with SecF. Part of the essential Sec protein translocation apparatus which comprises SecA, SecYEG and auxiliary proteins SecDF. Other proteins may also be involved.</text>
</comment>
<evidence type="ECO:0000256" key="3">
    <source>
        <dbReference type="ARBA" id="ARBA00022475"/>
    </source>
</evidence>
<dbReference type="PRINTS" id="PR01755">
    <property type="entry name" value="SECFTRNLCASE"/>
</dbReference>
<feature type="transmembrane region" description="Helical" evidence="9">
    <location>
        <begin position="538"/>
        <end position="560"/>
    </location>
</feature>
<dbReference type="NCBIfam" id="NF009585">
    <property type="entry name" value="PRK13024.1-5"/>
    <property type="match status" value="1"/>
</dbReference>
<feature type="transmembrane region" description="Helical" evidence="9">
    <location>
        <begin position="512"/>
        <end position="531"/>
    </location>
</feature>
<keyword evidence="3 9" id="KW-1003">Cell membrane</keyword>
<feature type="transmembrane region" description="Helical" evidence="9">
    <location>
        <begin position="887"/>
        <end position="907"/>
    </location>
</feature>
<comment type="similarity">
    <text evidence="10">Belongs to the SecD/SecF family. SecF subfamily.</text>
</comment>
<protein>
    <recommendedName>
        <fullName evidence="9 10">Multifunctional fusion protein</fullName>
    </recommendedName>
    <domain>
        <recommendedName>
            <fullName evidence="9">Protein translocase subunit SecD</fullName>
        </recommendedName>
    </domain>
    <domain>
        <recommendedName>
            <fullName evidence="10">Protein-export membrane protein SecF</fullName>
        </recommendedName>
    </domain>
</protein>
<keyword evidence="16" id="KW-1185">Reference proteome</keyword>
<dbReference type="Gene3D" id="3.30.70.3220">
    <property type="match status" value="1"/>
</dbReference>
<organism evidence="15 16">
    <name type="scientific">Maribellus comscasis</name>
    <dbReference type="NCBI Taxonomy" id="2681766"/>
    <lineage>
        <taxon>Bacteria</taxon>
        <taxon>Pseudomonadati</taxon>
        <taxon>Bacteroidota</taxon>
        <taxon>Bacteroidia</taxon>
        <taxon>Marinilabiliales</taxon>
        <taxon>Prolixibacteraceae</taxon>
        <taxon>Maribellus</taxon>
    </lineage>
</organism>
<feature type="transmembrane region" description="Helical" evidence="9">
    <location>
        <begin position="566"/>
        <end position="587"/>
    </location>
</feature>
<dbReference type="GO" id="GO:0065002">
    <property type="term" value="P:intracellular protein transmembrane transport"/>
    <property type="evidence" value="ECO:0007669"/>
    <property type="project" value="UniProtKB-UniRule"/>
</dbReference>
<dbReference type="InterPro" id="IPR005791">
    <property type="entry name" value="SecD"/>
</dbReference>
<feature type="transmembrane region" description="Helical" evidence="9">
    <location>
        <begin position="852"/>
        <end position="875"/>
    </location>
</feature>
<feature type="transmembrane region" description="Helical" evidence="9">
    <location>
        <begin position="938"/>
        <end position="956"/>
    </location>
</feature>
<evidence type="ECO:0000256" key="1">
    <source>
        <dbReference type="ARBA" id="ARBA00004651"/>
    </source>
</evidence>
<dbReference type="NCBIfam" id="TIGR00966">
    <property type="entry name" value="transloc_SecF"/>
    <property type="match status" value="1"/>
</dbReference>
<feature type="domain" description="Protein translocase subunit SecDF P1" evidence="13">
    <location>
        <begin position="181"/>
        <end position="237"/>
    </location>
</feature>
<feature type="domain" description="SecDF P1 head subdomain" evidence="14">
    <location>
        <begin position="394"/>
        <end position="490"/>
    </location>
</feature>
<feature type="compositionally biased region" description="Low complexity" evidence="11">
    <location>
        <begin position="272"/>
        <end position="286"/>
    </location>
</feature>
<dbReference type="PANTHER" id="PTHR30081">
    <property type="entry name" value="PROTEIN-EXPORT MEMBRANE PROTEIN SEC"/>
    <property type="match status" value="1"/>
</dbReference>
<evidence type="ECO:0000256" key="8">
    <source>
        <dbReference type="ARBA" id="ARBA00023136"/>
    </source>
</evidence>
<evidence type="ECO:0000313" key="16">
    <source>
        <dbReference type="Proteomes" id="UP000428260"/>
    </source>
</evidence>
<dbReference type="InterPro" id="IPR048634">
    <property type="entry name" value="SecD_SecF_C"/>
</dbReference>
<feature type="domain" description="Protein export membrane protein SecD/SecF C-terminal" evidence="12">
    <location>
        <begin position="492"/>
        <end position="660"/>
    </location>
</feature>
<dbReference type="Pfam" id="PF22599">
    <property type="entry name" value="SecDF_P1_head"/>
    <property type="match status" value="1"/>
</dbReference>
<evidence type="ECO:0000256" key="4">
    <source>
        <dbReference type="ARBA" id="ARBA00022692"/>
    </source>
</evidence>
<dbReference type="SUPFAM" id="SSF82866">
    <property type="entry name" value="Multidrug efflux transporter AcrB transmembrane domain"/>
    <property type="match status" value="2"/>
</dbReference>
<evidence type="ECO:0000256" key="6">
    <source>
        <dbReference type="ARBA" id="ARBA00022989"/>
    </source>
</evidence>
<accession>A0A6I6JRK3</accession>
<dbReference type="GO" id="GO:0006605">
    <property type="term" value="P:protein targeting"/>
    <property type="evidence" value="ECO:0007669"/>
    <property type="project" value="UniProtKB-UniRule"/>
</dbReference>
<proteinExistence type="inferred from homology"/>
<dbReference type="GO" id="GO:0043952">
    <property type="term" value="P:protein transport by the Sec complex"/>
    <property type="evidence" value="ECO:0007669"/>
    <property type="project" value="UniProtKB-UniRule"/>
</dbReference>
<keyword evidence="2 9" id="KW-0813">Transport</keyword>
<keyword evidence="4 9" id="KW-0812">Transmembrane</keyword>
<dbReference type="InterPro" id="IPR005665">
    <property type="entry name" value="SecF_bac"/>
</dbReference>
<keyword evidence="7 9" id="KW-0811">Translocation</keyword>
<dbReference type="AlphaFoldDB" id="A0A6I6JRK3"/>
<keyword evidence="5 9" id="KW-0653">Protein transport</keyword>
<feature type="transmembrane region" description="Helical" evidence="9">
    <location>
        <begin position="828"/>
        <end position="845"/>
    </location>
</feature>
<dbReference type="HAMAP" id="MF_01463_B">
    <property type="entry name" value="SecD_B"/>
    <property type="match status" value="1"/>
</dbReference>
<feature type="transmembrane region" description="Helical" evidence="9">
    <location>
        <begin position="636"/>
        <end position="660"/>
    </location>
</feature>
<dbReference type="InterPro" id="IPR022813">
    <property type="entry name" value="SecD/SecF_arch_bac"/>
</dbReference>
<keyword evidence="6 9" id="KW-1133">Transmembrane helix</keyword>
<dbReference type="Proteomes" id="UP000428260">
    <property type="component" value="Chromosome"/>
</dbReference>
<evidence type="ECO:0000259" key="12">
    <source>
        <dbReference type="Pfam" id="PF02355"/>
    </source>
</evidence>
<dbReference type="FunFam" id="1.20.1640.10:FF:000004">
    <property type="entry name" value="Protein translocase subunit SecD"/>
    <property type="match status" value="1"/>
</dbReference>
<evidence type="ECO:0000256" key="5">
    <source>
        <dbReference type="ARBA" id="ARBA00022927"/>
    </source>
</evidence>
<evidence type="ECO:0000256" key="10">
    <source>
        <dbReference type="HAMAP-Rule" id="MF_01464"/>
    </source>
</evidence>
<feature type="domain" description="Protein export membrane protein SecD/SecF C-terminal" evidence="12">
    <location>
        <begin position="806"/>
        <end position="990"/>
    </location>
</feature>
<feature type="transmembrane region" description="Helical" evidence="9">
    <location>
        <begin position="962"/>
        <end position="986"/>
    </location>
</feature>
<comment type="similarity">
    <text evidence="9">Belongs to the SecD/SecF family. SecD subfamily.</text>
</comment>
<evidence type="ECO:0000256" key="11">
    <source>
        <dbReference type="SAM" id="MobiDB-lite"/>
    </source>
</evidence>
<feature type="transmembrane region" description="Helical" evidence="9">
    <location>
        <begin position="608"/>
        <end position="630"/>
    </location>
</feature>
<dbReference type="InterPro" id="IPR048631">
    <property type="entry name" value="SecD_1st"/>
</dbReference>